<name>A0A8S5SF22_9CAUD</name>
<sequence length="80" mass="9088">MCNERCSLHTTIKSKVNITGKLGYGIENIGSTTNYNNLENKPKINNIELKDNKTSEQLGLQGKMEKIKNSEIEEMIKNFI</sequence>
<evidence type="ECO:0000313" key="1">
    <source>
        <dbReference type="EMBL" id="DAF49427.1"/>
    </source>
</evidence>
<reference evidence="1" key="1">
    <citation type="journal article" date="2021" name="Proc. Natl. Acad. Sci. U.S.A.">
        <title>A Catalog of Tens of Thousands of Viruses from Human Metagenomes Reveals Hidden Associations with Chronic Diseases.</title>
        <authorList>
            <person name="Tisza M.J."/>
            <person name="Buck C.B."/>
        </authorList>
    </citation>
    <scope>NUCLEOTIDE SEQUENCE</scope>
    <source>
        <strain evidence="1">Ct8mY9</strain>
    </source>
</reference>
<proteinExistence type="predicted"/>
<accession>A0A8S5SF22</accession>
<protein>
    <submittedName>
        <fullName evidence="1">Uncharacterized protein</fullName>
    </submittedName>
</protein>
<organism evidence="1">
    <name type="scientific">Myoviridae sp. ct8mY9</name>
    <dbReference type="NCBI Taxonomy" id="2827664"/>
    <lineage>
        <taxon>Viruses</taxon>
        <taxon>Duplodnaviria</taxon>
        <taxon>Heunggongvirae</taxon>
        <taxon>Uroviricota</taxon>
        <taxon>Caudoviricetes</taxon>
    </lineage>
</organism>
<dbReference type="EMBL" id="BK032581">
    <property type="protein sequence ID" value="DAF49427.1"/>
    <property type="molecule type" value="Genomic_DNA"/>
</dbReference>